<dbReference type="AlphaFoldDB" id="A0A481SUY2"/>
<dbReference type="CDD" id="cd03758">
    <property type="entry name" value="proteasome_beta_type_2"/>
    <property type="match status" value="1"/>
</dbReference>
<evidence type="ECO:0000313" key="9">
    <source>
        <dbReference type="EMBL" id="QBH72692.1"/>
    </source>
</evidence>
<dbReference type="GO" id="GO:0010498">
    <property type="term" value="P:proteasomal protein catabolic process"/>
    <property type="evidence" value="ECO:0007669"/>
    <property type="project" value="InterPro"/>
</dbReference>
<keyword evidence="2 8" id="KW-0963">Cytoplasm</keyword>
<comment type="subcellular location">
    <subcellularLocation>
        <location evidence="8">Cytoplasm</location>
    </subcellularLocation>
    <subcellularLocation>
        <location evidence="8">Nucleus</location>
    </subcellularLocation>
</comment>
<comment type="subunit">
    <text evidence="6">The 26S proteasome consists of a 20S proteasome core and two 19S regulatory subunits. The 20S proteasome core is composed of 28 subunits that are arranged in four stacked rings, resulting in a barrel-shaped structure. The two end rings are each formed by seven alpha subunits, and the two central rings are each formed by seven beta subunits. The catalytic chamber with the active sites is on the inside of the barrel.</text>
</comment>
<evidence type="ECO:0000256" key="5">
    <source>
        <dbReference type="ARBA" id="ARBA00024953"/>
    </source>
</evidence>
<organism evidence="9">
    <name type="scientific">Franklinothrips vespiformis</name>
    <name type="common">Thrips</name>
    <name type="synonym">Aeolothrips vespiformis</name>
    <dbReference type="NCBI Taxonomy" id="297892"/>
    <lineage>
        <taxon>Eukaryota</taxon>
        <taxon>Metazoa</taxon>
        <taxon>Ecdysozoa</taxon>
        <taxon>Arthropoda</taxon>
        <taxon>Hexapoda</taxon>
        <taxon>Insecta</taxon>
        <taxon>Pterygota</taxon>
        <taxon>Neoptera</taxon>
        <taxon>Paraneoptera</taxon>
        <taxon>Thysanoptera</taxon>
        <taxon>Terebrantia</taxon>
        <taxon>Aeolothripoidea</taxon>
        <taxon>Aeolothripidae</taxon>
        <taxon>Franklinothrips</taxon>
    </lineage>
</organism>
<reference evidence="9" key="1">
    <citation type="journal article" date="2019" name="Sci. Rep.">
        <title>No signal of deleterious mutation accumulation in conserved gene sequences of extant asexual hexapods.</title>
        <authorList>
            <person name="Brandt A."/>
            <person name="Bast J."/>
            <person name="Scheu S."/>
            <person name="Meusemann K."/>
            <person name="Donath A."/>
            <person name="Schuette K."/>
            <person name="Machida R."/>
            <person name="Kraaijeveld K."/>
        </authorList>
    </citation>
    <scope>NUCLEOTIDE SEQUENCE</scope>
    <source>
        <strain evidence="9">OG10011</strain>
    </source>
</reference>
<evidence type="ECO:0000256" key="6">
    <source>
        <dbReference type="ARBA" id="ARBA00026071"/>
    </source>
</evidence>
<sequence>MECLLGLACKDFVLIAADQTNAHSIIVMKNDENKLFKISNQMVMGITGESGDATQFAEFIAKNIQLYKMRHRYELSPAAAANYTRRNLAGYLRSRTPYMVNMLLGGFDPQTGSELYFIDYLGSFQKLKFATHGYGGFFCMGIMDRYHKDDLTVDEAYEVLKKCVREIHKRLIINLPNFKVQVVDKNGIRDLDPLTAKNVSDVSEAA</sequence>
<evidence type="ECO:0000256" key="2">
    <source>
        <dbReference type="ARBA" id="ARBA00022490"/>
    </source>
</evidence>
<comment type="subunit">
    <text evidence="8">Component of the proteasome complex.</text>
</comment>
<comment type="function">
    <text evidence="5">Non-catalytic component of the proteasome, a multicatalytic proteinase complex which is characterized by its ability to cleave peptides with Arg, Phe, Tyr, Leu, and Glu adjacent to the leaving group at neutral or slightly basic pH. The proteasome has an ATP-dependent proteolytic activity.</text>
</comment>
<dbReference type="InterPro" id="IPR035206">
    <property type="entry name" value="Proteasome_beta2"/>
</dbReference>
<comment type="subunit">
    <text evidence="1">The 26S proteasome consists of a 20S proteasome core and two 19S regulatory subunits. The 20S proteasome core is a barrel-shaped complex made of 28 subunits that are arranged in four stacked rings. The two outer rings are each formed by seven alpha subunits, and the two inner rings are formed by seven beta subunits. The proteolytic activity is exerted by three beta-subunits PSMB5, PSMB6 and PSMB7.</text>
</comment>
<dbReference type="FunFam" id="3.60.20.10:FF:000008">
    <property type="entry name" value="Proteasome subunit beta type-4"/>
    <property type="match status" value="1"/>
</dbReference>
<evidence type="ECO:0000256" key="3">
    <source>
        <dbReference type="ARBA" id="ARBA00022942"/>
    </source>
</evidence>
<dbReference type="PROSITE" id="PS51476">
    <property type="entry name" value="PROTEASOME_BETA_2"/>
    <property type="match status" value="1"/>
</dbReference>
<dbReference type="Gene3D" id="3.60.20.10">
    <property type="entry name" value="Glutamine Phosphoribosylpyrophosphate, subunit 1, domain 1"/>
    <property type="match status" value="1"/>
</dbReference>
<name>A0A481SUY2_FRAVS</name>
<dbReference type="PROSITE" id="PS00854">
    <property type="entry name" value="PROTEASOME_BETA_1"/>
    <property type="match status" value="1"/>
</dbReference>
<accession>A0A481SUY2</accession>
<keyword evidence="4 8" id="KW-0539">Nucleus</keyword>
<evidence type="ECO:0000256" key="1">
    <source>
        <dbReference type="ARBA" id="ARBA00011656"/>
    </source>
</evidence>
<dbReference type="InterPro" id="IPR029055">
    <property type="entry name" value="Ntn_hydrolases_N"/>
</dbReference>
<comment type="function">
    <text evidence="7">Non-catalytic component of the 20S core proteasome complex involved in the proteolytic degradation of most intracellular proteins. This complex plays numerous essential roles within the cell by associating with different regulatory particles. Associated with two 19S regulatory particles, forms the 26S proteasome and thus participates in the ATP-dependent degradation of ubiquitinated proteins. The 26S proteasome plays a key role in the maintenance of protein homeostasis by removing misfolded or damaged proteins that could impair cellular functions, and by removing proteins whose functions are no longer required. Associated with the PA200 or PA28, the 20S proteasome mediates ubiquitin-independent protein degradation. This type of proteolysis is required in several pathways including spermatogenesis (20S-PA200 complex) or generation of a subset of MHC class I-presented antigenic peptides (20S-PA28 complex).</text>
</comment>
<evidence type="ECO:0000256" key="8">
    <source>
        <dbReference type="RuleBase" id="RU004203"/>
    </source>
</evidence>
<comment type="function">
    <text evidence="8">Component of the proteasome, a multicatalytic proteinase complex which is characterized by its ability to cleave peptides with Arg, Phe, Tyr, Leu, and Glu adjacent to the leaving group at neutral or slightly basic pH. The proteasome has an ATP-dependent proteolytic activity.</text>
</comment>
<dbReference type="Pfam" id="PF00227">
    <property type="entry name" value="Proteasome"/>
    <property type="match status" value="1"/>
</dbReference>
<dbReference type="PANTHER" id="PTHR32194">
    <property type="entry name" value="METALLOPROTEASE TLDD"/>
    <property type="match status" value="1"/>
</dbReference>
<dbReference type="InterPro" id="IPR016050">
    <property type="entry name" value="Proteasome_bsu_CS"/>
</dbReference>
<dbReference type="SUPFAM" id="SSF56235">
    <property type="entry name" value="N-terminal nucleophile aminohydrolases (Ntn hydrolases)"/>
    <property type="match status" value="1"/>
</dbReference>
<dbReference type="GO" id="GO:0005737">
    <property type="term" value="C:cytoplasm"/>
    <property type="evidence" value="ECO:0007669"/>
    <property type="project" value="UniProtKB-SubCell"/>
</dbReference>
<protein>
    <recommendedName>
        <fullName evidence="8">Proteasome subunit beta</fullName>
    </recommendedName>
</protein>
<comment type="similarity">
    <text evidence="8">Belongs to the peptidase T1B family.</text>
</comment>
<evidence type="ECO:0000256" key="4">
    <source>
        <dbReference type="ARBA" id="ARBA00023242"/>
    </source>
</evidence>
<keyword evidence="3 8" id="KW-0647">Proteasome</keyword>
<dbReference type="EMBL" id="MH602447">
    <property type="protein sequence ID" value="QBH72692.1"/>
    <property type="molecule type" value="mRNA"/>
</dbReference>
<dbReference type="InterPro" id="IPR023333">
    <property type="entry name" value="Proteasome_suB-type"/>
</dbReference>
<proteinExistence type="evidence at transcript level"/>
<evidence type="ECO:0000256" key="7">
    <source>
        <dbReference type="ARBA" id="ARBA00049625"/>
    </source>
</evidence>
<dbReference type="InterPro" id="IPR001353">
    <property type="entry name" value="Proteasome_sua/b"/>
</dbReference>
<dbReference type="GO" id="GO:0005839">
    <property type="term" value="C:proteasome core complex"/>
    <property type="evidence" value="ECO:0007669"/>
    <property type="project" value="InterPro"/>
</dbReference>
<dbReference type="PANTHER" id="PTHR32194:SF2">
    <property type="entry name" value="PROTEASOME SUBUNIT BETA TYPE-1"/>
    <property type="match status" value="1"/>
</dbReference>
<dbReference type="GO" id="GO:0005634">
    <property type="term" value="C:nucleus"/>
    <property type="evidence" value="ECO:0007669"/>
    <property type="project" value="UniProtKB-SubCell"/>
</dbReference>